<evidence type="ECO:0000256" key="4">
    <source>
        <dbReference type="ARBA" id="ARBA00022679"/>
    </source>
</evidence>
<comment type="caution">
    <text evidence="10">The sequence shown here is derived from an EMBL/GenBank/DDBJ whole genome shotgun (WGS) entry which is preliminary data.</text>
</comment>
<dbReference type="GO" id="GO:0005886">
    <property type="term" value="C:plasma membrane"/>
    <property type="evidence" value="ECO:0007669"/>
    <property type="project" value="UniProtKB-SubCell"/>
</dbReference>
<dbReference type="AlphaFoldDB" id="A0A939JZP6"/>
<gene>
    <name evidence="10" type="ORF">J2I48_20330</name>
</gene>
<evidence type="ECO:0000256" key="1">
    <source>
        <dbReference type="ARBA" id="ARBA00004651"/>
    </source>
</evidence>
<reference evidence="10 11" key="1">
    <citation type="submission" date="2021-03" db="EMBL/GenBank/DDBJ databases">
        <title>Fibrella sp. HMF5036 genome sequencing and assembly.</title>
        <authorList>
            <person name="Kang H."/>
            <person name="Kim H."/>
            <person name="Bae S."/>
            <person name="Joh K."/>
        </authorList>
    </citation>
    <scope>NUCLEOTIDE SEQUENCE [LARGE SCALE GENOMIC DNA]</scope>
    <source>
        <strain evidence="10 11">HMF5036</strain>
    </source>
</reference>
<feature type="transmembrane region" description="Helical" evidence="8">
    <location>
        <begin position="127"/>
        <end position="160"/>
    </location>
</feature>
<dbReference type="GO" id="GO:0006493">
    <property type="term" value="P:protein O-linked glycosylation"/>
    <property type="evidence" value="ECO:0007669"/>
    <property type="project" value="InterPro"/>
</dbReference>
<accession>A0A939JZP6</accession>
<dbReference type="PANTHER" id="PTHR33908:SF11">
    <property type="entry name" value="MEMBRANE PROTEIN"/>
    <property type="match status" value="1"/>
</dbReference>
<feature type="transmembrane region" description="Helical" evidence="8">
    <location>
        <begin position="442"/>
        <end position="460"/>
    </location>
</feature>
<feature type="transmembrane region" description="Helical" evidence="8">
    <location>
        <begin position="472"/>
        <end position="491"/>
    </location>
</feature>
<feature type="domain" description="ArnT-like N-terminal" evidence="9">
    <location>
        <begin position="96"/>
        <end position="212"/>
    </location>
</feature>
<keyword evidence="6 8" id="KW-1133">Transmembrane helix</keyword>
<proteinExistence type="predicted"/>
<dbReference type="InterPro" id="IPR003342">
    <property type="entry name" value="ArnT-like_N"/>
</dbReference>
<organism evidence="10 11">
    <name type="scientific">Fibrella aquatilis</name>
    <dbReference type="NCBI Taxonomy" id="2817059"/>
    <lineage>
        <taxon>Bacteria</taxon>
        <taxon>Pseudomonadati</taxon>
        <taxon>Bacteroidota</taxon>
        <taxon>Cytophagia</taxon>
        <taxon>Cytophagales</taxon>
        <taxon>Spirosomataceae</taxon>
        <taxon>Fibrella</taxon>
    </lineage>
</organism>
<evidence type="ECO:0000256" key="5">
    <source>
        <dbReference type="ARBA" id="ARBA00022692"/>
    </source>
</evidence>
<dbReference type="EMBL" id="JAFMYU010000019">
    <property type="protein sequence ID" value="MBO0933369.1"/>
    <property type="molecule type" value="Genomic_DNA"/>
</dbReference>
<evidence type="ECO:0000256" key="8">
    <source>
        <dbReference type="SAM" id="Phobius"/>
    </source>
</evidence>
<evidence type="ECO:0000256" key="7">
    <source>
        <dbReference type="ARBA" id="ARBA00023136"/>
    </source>
</evidence>
<evidence type="ECO:0000259" key="9">
    <source>
        <dbReference type="Pfam" id="PF02366"/>
    </source>
</evidence>
<dbReference type="InterPro" id="IPR050297">
    <property type="entry name" value="LipidA_mod_glycosyltrf_83"/>
</dbReference>
<feature type="transmembrane region" description="Helical" evidence="8">
    <location>
        <begin position="180"/>
        <end position="205"/>
    </location>
</feature>
<keyword evidence="4" id="KW-0808">Transferase</keyword>
<dbReference type="GO" id="GO:0000030">
    <property type="term" value="F:mannosyltransferase activity"/>
    <property type="evidence" value="ECO:0007669"/>
    <property type="project" value="InterPro"/>
</dbReference>
<evidence type="ECO:0000313" key="11">
    <source>
        <dbReference type="Proteomes" id="UP000664795"/>
    </source>
</evidence>
<comment type="subcellular location">
    <subcellularLocation>
        <location evidence="1">Cell membrane</location>
        <topology evidence="1">Multi-pass membrane protein</topology>
    </subcellularLocation>
</comment>
<evidence type="ECO:0000256" key="6">
    <source>
        <dbReference type="ARBA" id="ARBA00022989"/>
    </source>
</evidence>
<evidence type="ECO:0000256" key="3">
    <source>
        <dbReference type="ARBA" id="ARBA00022676"/>
    </source>
</evidence>
<dbReference type="RefSeq" id="WP_207337336.1">
    <property type="nucleotide sequence ID" value="NZ_JAFMYU010000019.1"/>
</dbReference>
<sequence length="501" mass="57736">MNRLSTSKPIRHPAGWLLLALVVKGTFFAWYLSRAYYHNMDGFWGQSNGDMMTYLAPIESLLAHQGFNTDYRMPGYSAVYLAFRLFMSAPHACNAMILSQLIVSAFSVYVLGLVAQRLFKDRRAFYWAYFIYLFSTFVSVFDTYILTESLAAASSIFFLYAWLRFEATPRQWGWLLGAGVWLAFSVFLKPAHAGTLAIPALVFGVQWLRRNLSFRQLVVRSILMLLPFLVADAAWMVRNYKAYHAVIPLLKSAWYPESYWPTNYFPMIAFCETYGEDYSFWFPNAGIRWFSGWGNDNFLPPVRWYVPETLGPPPNYVYTSRFNEDSMRVMRQTFLDMDLLPASDSVKRRAIHADIRRQLVAYTASVKAEKPNVYYGIALSRYTFDFLNGTRGYQFLDDMIQAVWPRWLLRAYHWVLVLLPGLVGLTLLLIAGLQRRSTANGLGLVPPLMVGYAVVVFAIALRHPETRYLVPFYPFLVLGAVSSFSFLMNWLRPQQSHNLLS</sequence>
<dbReference type="GO" id="GO:0016763">
    <property type="term" value="F:pentosyltransferase activity"/>
    <property type="evidence" value="ECO:0007669"/>
    <property type="project" value="TreeGrafter"/>
</dbReference>
<dbReference type="PANTHER" id="PTHR33908">
    <property type="entry name" value="MANNOSYLTRANSFERASE YKCB-RELATED"/>
    <property type="match status" value="1"/>
</dbReference>
<evidence type="ECO:0000313" key="10">
    <source>
        <dbReference type="EMBL" id="MBO0933369.1"/>
    </source>
</evidence>
<feature type="transmembrane region" description="Helical" evidence="8">
    <location>
        <begin position="411"/>
        <end position="430"/>
    </location>
</feature>
<feature type="transmembrane region" description="Helical" evidence="8">
    <location>
        <begin position="217"/>
        <end position="237"/>
    </location>
</feature>
<keyword evidence="5 8" id="KW-0812">Transmembrane</keyword>
<keyword evidence="3" id="KW-0328">Glycosyltransferase</keyword>
<feature type="transmembrane region" description="Helical" evidence="8">
    <location>
        <begin position="95"/>
        <end position="115"/>
    </location>
</feature>
<keyword evidence="2" id="KW-1003">Cell membrane</keyword>
<evidence type="ECO:0000256" key="2">
    <source>
        <dbReference type="ARBA" id="ARBA00022475"/>
    </source>
</evidence>
<dbReference type="Proteomes" id="UP000664795">
    <property type="component" value="Unassembled WGS sequence"/>
</dbReference>
<name>A0A939JZP6_9BACT</name>
<dbReference type="Pfam" id="PF02366">
    <property type="entry name" value="PMT"/>
    <property type="match status" value="1"/>
</dbReference>
<protein>
    <submittedName>
        <fullName evidence="10">Phospholipid carrier-dependent glycosyltransferase</fullName>
    </submittedName>
</protein>
<keyword evidence="7 8" id="KW-0472">Membrane</keyword>
<keyword evidence="11" id="KW-1185">Reference proteome</keyword>
<dbReference type="GO" id="GO:0009103">
    <property type="term" value="P:lipopolysaccharide biosynthetic process"/>
    <property type="evidence" value="ECO:0007669"/>
    <property type="project" value="UniProtKB-ARBA"/>
</dbReference>
<feature type="transmembrane region" description="Helical" evidence="8">
    <location>
        <begin position="12"/>
        <end position="32"/>
    </location>
</feature>